<dbReference type="STRING" id="1297569.MESS2_440036"/>
<reference evidence="1 2" key="1">
    <citation type="submission" date="2013-02" db="EMBL/GenBank/DDBJ databases">
        <authorList>
            <person name="Genoscope - CEA"/>
        </authorList>
    </citation>
    <scope>NUCLEOTIDE SEQUENCE [LARGE SCALE GENOMIC DNA]</scope>
    <source>
        <strain evidence="1 2">STM 2683</strain>
    </source>
</reference>
<evidence type="ECO:0000313" key="2">
    <source>
        <dbReference type="Proteomes" id="UP000012062"/>
    </source>
</evidence>
<accession>M5F4Y1</accession>
<comment type="caution">
    <text evidence="1">The sequence shown here is derived from an EMBL/GenBank/DDBJ whole genome shotgun (WGS) entry which is preliminary data.</text>
</comment>
<name>M5F4Y1_9HYPH</name>
<evidence type="ECO:0000313" key="1">
    <source>
        <dbReference type="EMBL" id="CCV06931.1"/>
    </source>
</evidence>
<protein>
    <submittedName>
        <fullName evidence="1">Uncharacterized protein</fullName>
    </submittedName>
</protein>
<sequence>MVIDPASMCPSLRRLAQREKVASKLPTRSVGDGMLPKIETIYLEWQAGSYHIARYNEAVRGHGKRIVWT</sequence>
<dbReference type="Proteomes" id="UP000012062">
    <property type="component" value="Unassembled WGS sequence"/>
</dbReference>
<proteinExistence type="predicted"/>
<keyword evidence="2" id="KW-1185">Reference proteome</keyword>
<dbReference type="EMBL" id="CAUM01000111">
    <property type="protein sequence ID" value="CCV06931.1"/>
    <property type="molecule type" value="Genomic_DNA"/>
</dbReference>
<organism evidence="1 2">
    <name type="scientific">Mesorhizobium metallidurans STM 2683</name>
    <dbReference type="NCBI Taxonomy" id="1297569"/>
    <lineage>
        <taxon>Bacteria</taxon>
        <taxon>Pseudomonadati</taxon>
        <taxon>Pseudomonadota</taxon>
        <taxon>Alphaproteobacteria</taxon>
        <taxon>Hyphomicrobiales</taxon>
        <taxon>Phyllobacteriaceae</taxon>
        <taxon>Mesorhizobium</taxon>
    </lineage>
</organism>
<gene>
    <name evidence="1" type="ORF">MESS2_440036</name>
</gene>
<dbReference type="AlphaFoldDB" id="M5F4Y1"/>